<accession>A0ABT9YBU2</accession>
<gene>
    <name evidence="2" type="ORF">J2S05_000085</name>
</gene>
<keyword evidence="1" id="KW-0472">Membrane</keyword>
<dbReference type="EMBL" id="JAUSUA010000001">
    <property type="protein sequence ID" value="MDQ0205311.1"/>
    <property type="molecule type" value="Genomic_DNA"/>
</dbReference>
<evidence type="ECO:0000256" key="1">
    <source>
        <dbReference type="SAM" id="Phobius"/>
    </source>
</evidence>
<reference evidence="2 3" key="1">
    <citation type="submission" date="2023-07" db="EMBL/GenBank/DDBJ databases">
        <title>Genomic Encyclopedia of Type Strains, Phase IV (KMG-IV): sequencing the most valuable type-strain genomes for metagenomic binning, comparative biology and taxonomic classification.</title>
        <authorList>
            <person name="Goeker M."/>
        </authorList>
    </citation>
    <scope>NUCLEOTIDE SEQUENCE [LARGE SCALE GENOMIC DNA]</scope>
    <source>
        <strain evidence="2 3">DSM 19154</strain>
    </source>
</reference>
<dbReference type="RefSeq" id="WP_306978903.1">
    <property type="nucleotide sequence ID" value="NZ_JAUSUA010000001.1"/>
</dbReference>
<feature type="transmembrane region" description="Helical" evidence="1">
    <location>
        <begin position="6"/>
        <end position="28"/>
    </location>
</feature>
<keyword evidence="3" id="KW-1185">Reference proteome</keyword>
<feature type="transmembrane region" description="Helical" evidence="1">
    <location>
        <begin position="40"/>
        <end position="61"/>
    </location>
</feature>
<name>A0ABT9YBU2_9BACI</name>
<comment type="caution">
    <text evidence="2">The sequence shown here is derived from an EMBL/GenBank/DDBJ whole genome shotgun (WGS) entry which is preliminary data.</text>
</comment>
<keyword evidence="1" id="KW-0812">Transmembrane</keyword>
<evidence type="ECO:0000313" key="3">
    <source>
        <dbReference type="Proteomes" id="UP001225034"/>
    </source>
</evidence>
<sequence>MLFSIMILGMFALFILYTINSMADAFCARREVPTEKQAKVFRVTNICLTILLTSTYVKLFFT</sequence>
<organism evidence="2 3">
    <name type="scientific">Alkalicoccobacillus murimartini</name>
    <dbReference type="NCBI Taxonomy" id="171685"/>
    <lineage>
        <taxon>Bacteria</taxon>
        <taxon>Bacillati</taxon>
        <taxon>Bacillota</taxon>
        <taxon>Bacilli</taxon>
        <taxon>Bacillales</taxon>
        <taxon>Bacillaceae</taxon>
        <taxon>Alkalicoccobacillus</taxon>
    </lineage>
</organism>
<keyword evidence="1" id="KW-1133">Transmembrane helix</keyword>
<proteinExistence type="predicted"/>
<evidence type="ECO:0000313" key="2">
    <source>
        <dbReference type="EMBL" id="MDQ0205311.1"/>
    </source>
</evidence>
<protein>
    <submittedName>
        <fullName evidence="2">Uncharacterized protein</fullName>
    </submittedName>
</protein>
<dbReference type="Proteomes" id="UP001225034">
    <property type="component" value="Unassembled WGS sequence"/>
</dbReference>